<dbReference type="SUPFAM" id="SSF52091">
    <property type="entry name" value="SpoIIaa-like"/>
    <property type="match status" value="1"/>
</dbReference>
<comment type="caution">
    <text evidence="3">The sequence shown here is derived from an EMBL/GenBank/DDBJ whole genome shotgun (WGS) entry which is preliminary data.</text>
</comment>
<dbReference type="EMBL" id="JBHSJD010000024">
    <property type="protein sequence ID" value="MFC5026207.1"/>
    <property type="molecule type" value="Genomic_DNA"/>
</dbReference>
<evidence type="ECO:0000313" key="4">
    <source>
        <dbReference type="Proteomes" id="UP001595829"/>
    </source>
</evidence>
<dbReference type="InterPro" id="IPR002645">
    <property type="entry name" value="STAS_dom"/>
</dbReference>
<proteinExistence type="predicted"/>
<name>A0ABV9XMB7_9ACTN</name>
<dbReference type="Pfam" id="PF13466">
    <property type="entry name" value="STAS_2"/>
    <property type="match status" value="1"/>
</dbReference>
<keyword evidence="4" id="KW-1185">Reference proteome</keyword>
<sequence length="115" mass="11757">MKDTDPIVLKLADPIEPPDVPRLCAELAEQLGARASPGHVVVDVAALTRPGLAAVDALARLHLTARRLGHPLAVRNAGPQLLALLALVGLTELVSPPDGPAGRTTGTSASRPGTT</sequence>
<feature type="compositionally biased region" description="Polar residues" evidence="1">
    <location>
        <begin position="104"/>
        <end position="115"/>
    </location>
</feature>
<dbReference type="PROSITE" id="PS50801">
    <property type="entry name" value="STAS"/>
    <property type="match status" value="1"/>
</dbReference>
<dbReference type="InterPro" id="IPR058548">
    <property type="entry name" value="MlaB-like_STAS"/>
</dbReference>
<feature type="domain" description="STAS" evidence="2">
    <location>
        <begin position="1"/>
        <end position="95"/>
    </location>
</feature>
<dbReference type="Gene3D" id="3.30.750.24">
    <property type="entry name" value="STAS domain"/>
    <property type="match status" value="1"/>
</dbReference>
<dbReference type="RefSeq" id="WP_345689795.1">
    <property type="nucleotide sequence ID" value="NZ_BAABIT010000001.1"/>
</dbReference>
<protein>
    <submittedName>
        <fullName evidence="3">STAS domain-containing protein</fullName>
    </submittedName>
</protein>
<dbReference type="Proteomes" id="UP001595829">
    <property type="component" value="Unassembled WGS sequence"/>
</dbReference>
<dbReference type="InterPro" id="IPR036513">
    <property type="entry name" value="STAS_dom_sf"/>
</dbReference>
<organism evidence="3 4">
    <name type="scientific">Streptomyces coeruleoprunus</name>
    <dbReference type="NCBI Taxonomy" id="285563"/>
    <lineage>
        <taxon>Bacteria</taxon>
        <taxon>Bacillati</taxon>
        <taxon>Actinomycetota</taxon>
        <taxon>Actinomycetes</taxon>
        <taxon>Kitasatosporales</taxon>
        <taxon>Streptomycetaceae</taxon>
        <taxon>Streptomyces</taxon>
    </lineage>
</organism>
<feature type="region of interest" description="Disordered" evidence="1">
    <location>
        <begin position="94"/>
        <end position="115"/>
    </location>
</feature>
<gene>
    <name evidence="3" type="ORF">ACFPM3_29155</name>
</gene>
<reference evidence="4" key="1">
    <citation type="journal article" date="2019" name="Int. J. Syst. Evol. Microbiol.">
        <title>The Global Catalogue of Microorganisms (GCM) 10K type strain sequencing project: providing services to taxonomists for standard genome sequencing and annotation.</title>
        <authorList>
            <consortium name="The Broad Institute Genomics Platform"/>
            <consortium name="The Broad Institute Genome Sequencing Center for Infectious Disease"/>
            <person name="Wu L."/>
            <person name="Ma J."/>
        </authorList>
    </citation>
    <scope>NUCLEOTIDE SEQUENCE [LARGE SCALE GENOMIC DNA]</scope>
    <source>
        <strain evidence="4">CGMCC 4.1648</strain>
    </source>
</reference>
<evidence type="ECO:0000256" key="1">
    <source>
        <dbReference type="SAM" id="MobiDB-lite"/>
    </source>
</evidence>
<evidence type="ECO:0000313" key="3">
    <source>
        <dbReference type="EMBL" id="MFC5026207.1"/>
    </source>
</evidence>
<evidence type="ECO:0000259" key="2">
    <source>
        <dbReference type="PROSITE" id="PS50801"/>
    </source>
</evidence>
<accession>A0ABV9XMB7</accession>